<dbReference type="Proteomes" id="UP001151752">
    <property type="component" value="Chromosome 16"/>
</dbReference>
<keyword evidence="2" id="KW-1185">Reference proteome</keyword>
<reference evidence="1" key="2">
    <citation type="journal article" date="2023" name="Int. J. Mol. Sci.">
        <title>De Novo Assembly and Annotation of 11 Diverse Shrub Willow (Salix) Genomes Reveals Novel Gene Organization in Sex-Linked Regions.</title>
        <authorList>
            <person name="Hyden B."/>
            <person name="Feng K."/>
            <person name="Yates T.B."/>
            <person name="Jawdy S."/>
            <person name="Cereghino C."/>
            <person name="Smart L.B."/>
            <person name="Muchero W."/>
        </authorList>
    </citation>
    <scope>NUCLEOTIDE SEQUENCE</scope>
    <source>
        <tissue evidence="1">Shoot tip</tissue>
    </source>
</reference>
<reference evidence="1" key="1">
    <citation type="submission" date="2022-11" db="EMBL/GenBank/DDBJ databases">
        <authorList>
            <person name="Hyden B.L."/>
            <person name="Feng K."/>
            <person name="Yates T."/>
            <person name="Jawdy S."/>
            <person name="Smart L.B."/>
            <person name="Muchero W."/>
        </authorList>
    </citation>
    <scope>NUCLEOTIDE SEQUENCE</scope>
    <source>
        <tissue evidence="1">Shoot tip</tissue>
    </source>
</reference>
<organism evidence="1 2">
    <name type="scientific">Salix koriyanagi</name>
    <dbReference type="NCBI Taxonomy" id="2511006"/>
    <lineage>
        <taxon>Eukaryota</taxon>
        <taxon>Viridiplantae</taxon>
        <taxon>Streptophyta</taxon>
        <taxon>Embryophyta</taxon>
        <taxon>Tracheophyta</taxon>
        <taxon>Spermatophyta</taxon>
        <taxon>Magnoliopsida</taxon>
        <taxon>eudicotyledons</taxon>
        <taxon>Gunneridae</taxon>
        <taxon>Pentapetalae</taxon>
        <taxon>rosids</taxon>
        <taxon>fabids</taxon>
        <taxon>Malpighiales</taxon>
        <taxon>Salicaceae</taxon>
        <taxon>Saliceae</taxon>
        <taxon>Salix</taxon>
    </lineage>
</organism>
<accession>A0A9Q0WYM2</accession>
<comment type="caution">
    <text evidence="1">The sequence shown here is derived from an EMBL/GenBank/DDBJ whole genome shotgun (WGS) entry which is preliminary data.</text>
</comment>
<evidence type="ECO:0000313" key="2">
    <source>
        <dbReference type="Proteomes" id="UP001151752"/>
    </source>
</evidence>
<proteinExistence type="predicted"/>
<sequence>MKLSKYHFHSTYIKYIRLQRLFHSNYIFVRKF</sequence>
<protein>
    <submittedName>
        <fullName evidence="1">Uncharacterized protein</fullName>
    </submittedName>
</protein>
<name>A0A9Q0WYM2_9ROSI</name>
<gene>
    <name evidence="1" type="ORF">OIU74_000210</name>
</gene>
<dbReference type="AlphaFoldDB" id="A0A9Q0WYM2"/>
<evidence type="ECO:0000313" key="1">
    <source>
        <dbReference type="EMBL" id="KAJ6775970.1"/>
    </source>
</evidence>
<dbReference type="EMBL" id="JAPFFM010000001">
    <property type="protein sequence ID" value="KAJ6775970.1"/>
    <property type="molecule type" value="Genomic_DNA"/>
</dbReference>